<dbReference type="Gene3D" id="2.60.40.420">
    <property type="entry name" value="Cupredoxins - blue copper proteins"/>
    <property type="match status" value="1"/>
</dbReference>
<keyword evidence="4 13" id="KW-0679">Respiratory chain</keyword>
<dbReference type="Proteomes" id="UP000002574">
    <property type="component" value="Chromosome"/>
</dbReference>
<dbReference type="PROSITE" id="PS50857">
    <property type="entry name" value="COX2_CUA"/>
    <property type="match status" value="1"/>
</dbReference>
<evidence type="ECO:0000256" key="14">
    <source>
        <dbReference type="RuleBase" id="RU004024"/>
    </source>
</evidence>
<comment type="similarity">
    <text evidence="2 13">Belongs to the cytochrome c oxidase subunit 2 family.</text>
</comment>
<keyword evidence="8 13" id="KW-0249">Electron transport</keyword>
<dbReference type="EC" id="7.1.1.9" evidence="14"/>
<feature type="transmembrane region" description="Helical" evidence="15">
    <location>
        <begin position="32"/>
        <end position="54"/>
    </location>
</feature>
<comment type="function">
    <text evidence="12 14">Subunits I and II form the functional core of the enzyme complex. Electrons originating in cytochrome c are transferred via heme a and Cu(A) to the binuclear center formed by heme a3 and Cu(B).</text>
</comment>
<dbReference type="GO" id="GO:0004129">
    <property type="term" value="F:cytochrome-c oxidase activity"/>
    <property type="evidence" value="ECO:0007669"/>
    <property type="project" value="UniProtKB-EC"/>
</dbReference>
<evidence type="ECO:0000256" key="8">
    <source>
        <dbReference type="ARBA" id="ARBA00022982"/>
    </source>
</evidence>
<evidence type="ECO:0000256" key="16">
    <source>
        <dbReference type="SAM" id="SignalP"/>
    </source>
</evidence>
<evidence type="ECO:0000256" key="4">
    <source>
        <dbReference type="ARBA" id="ARBA00022660"/>
    </source>
</evidence>
<evidence type="ECO:0000256" key="6">
    <source>
        <dbReference type="ARBA" id="ARBA00022723"/>
    </source>
</evidence>
<dbReference type="PRINTS" id="PR01166">
    <property type="entry name" value="CYCOXIDASEII"/>
</dbReference>
<comment type="cofactor">
    <cofactor evidence="14">
        <name>Cu cation</name>
        <dbReference type="ChEBI" id="CHEBI:23378"/>
    </cofactor>
    <text evidence="14">Binds a copper A center.</text>
</comment>
<comment type="subcellular location">
    <subcellularLocation>
        <location evidence="13">Cell membrane</location>
        <topology evidence="13">Multi-pass membrane protein</topology>
    </subcellularLocation>
    <subcellularLocation>
        <location evidence="1">Membrane</location>
        <topology evidence="1">Multi-pass membrane protein</topology>
    </subcellularLocation>
</comment>
<dbReference type="EMBL" id="AP011112">
    <property type="protein sequence ID" value="BAI69928.1"/>
    <property type="molecule type" value="Genomic_DNA"/>
</dbReference>
<keyword evidence="7" id="KW-1278">Translocase</keyword>
<dbReference type="InterPro" id="IPR008972">
    <property type="entry name" value="Cupredoxin"/>
</dbReference>
<dbReference type="PROSITE" id="PS50999">
    <property type="entry name" value="COX2_TM"/>
    <property type="match status" value="1"/>
</dbReference>
<evidence type="ECO:0000256" key="12">
    <source>
        <dbReference type="ARBA" id="ARBA00024688"/>
    </source>
</evidence>
<dbReference type="STRING" id="608538.HTH_1478"/>
<gene>
    <name evidence="19" type="primary">coxB1</name>
    <name evidence="19" type="ordered locus">HTH_1478</name>
</gene>
<dbReference type="SUPFAM" id="SSF81464">
    <property type="entry name" value="Cytochrome c oxidase subunit II-like, transmembrane region"/>
    <property type="match status" value="1"/>
</dbReference>
<dbReference type="Pfam" id="PF00116">
    <property type="entry name" value="COX2"/>
    <property type="match status" value="1"/>
</dbReference>
<evidence type="ECO:0000256" key="3">
    <source>
        <dbReference type="ARBA" id="ARBA00022448"/>
    </source>
</evidence>
<dbReference type="GO" id="GO:0005886">
    <property type="term" value="C:plasma membrane"/>
    <property type="evidence" value="ECO:0007669"/>
    <property type="project" value="UniProtKB-SubCell"/>
</dbReference>
<accession>D3DJC6</accession>
<name>D3DJC6_HYDTT</name>
<keyword evidence="20" id="KW-1185">Reference proteome</keyword>
<keyword evidence="10 14" id="KW-0186">Copper</keyword>
<dbReference type="eggNOG" id="COG1622">
    <property type="taxonomic scope" value="Bacteria"/>
</dbReference>
<keyword evidence="5 13" id="KW-0812">Transmembrane</keyword>
<evidence type="ECO:0000256" key="7">
    <source>
        <dbReference type="ARBA" id="ARBA00022967"/>
    </source>
</evidence>
<feature type="transmembrane region" description="Helical" evidence="15">
    <location>
        <begin position="74"/>
        <end position="96"/>
    </location>
</feature>
<proteinExistence type="inferred from homology"/>
<keyword evidence="9 15" id="KW-1133">Transmembrane helix</keyword>
<evidence type="ECO:0000313" key="19">
    <source>
        <dbReference type="EMBL" id="BAI69928.1"/>
    </source>
</evidence>
<dbReference type="InterPro" id="IPR045187">
    <property type="entry name" value="CcO_II"/>
</dbReference>
<dbReference type="AlphaFoldDB" id="D3DJC6"/>
<dbReference type="InterPro" id="IPR014222">
    <property type="entry name" value="Cyt_c_oxidase_su2"/>
</dbReference>
<dbReference type="InterPro" id="IPR001505">
    <property type="entry name" value="Copper_CuA"/>
</dbReference>
<evidence type="ECO:0000256" key="2">
    <source>
        <dbReference type="ARBA" id="ARBA00007866"/>
    </source>
</evidence>
<dbReference type="GO" id="GO:0005507">
    <property type="term" value="F:copper ion binding"/>
    <property type="evidence" value="ECO:0007669"/>
    <property type="project" value="InterPro"/>
</dbReference>
<dbReference type="InterPro" id="IPR002429">
    <property type="entry name" value="CcO_II-like_C"/>
</dbReference>
<evidence type="ECO:0000256" key="10">
    <source>
        <dbReference type="ARBA" id="ARBA00023008"/>
    </source>
</evidence>
<dbReference type="PANTHER" id="PTHR22888:SF9">
    <property type="entry name" value="CYTOCHROME C OXIDASE SUBUNIT 2"/>
    <property type="match status" value="1"/>
</dbReference>
<dbReference type="Gene3D" id="1.10.287.90">
    <property type="match status" value="1"/>
</dbReference>
<dbReference type="Pfam" id="PF02790">
    <property type="entry name" value="COX2_TM"/>
    <property type="match status" value="1"/>
</dbReference>
<evidence type="ECO:0000256" key="15">
    <source>
        <dbReference type="SAM" id="Phobius"/>
    </source>
</evidence>
<evidence type="ECO:0000256" key="1">
    <source>
        <dbReference type="ARBA" id="ARBA00004141"/>
    </source>
</evidence>
<dbReference type="GO" id="GO:0016491">
    <property type="term" value="F:oxidoreductase activity"/>
    <property type="evidence" value="ECO:0007669"/>
    <property type="project" value="InterPro"/>
</dbReference>
<dbReference type="OrthoDB" id="279535at2"/>
<keyword evidence="16" id="KW-0732">Signal</keyword>
<keyword evidence="11 15" id="KW-0472">Membrane</keyword>
<dbReference type="PANTHER" id="PTHR22888">
    <property type="entry name" value="CYTOCHROME C OXIDASE, SUBUNIT II"/>
    <property type="match status" value="1"/>
</dbReference>
<dbReference type="KEGG" id="hth:HTH_1478"/>
<dbReference type="KEGG" id="hte:Hydth_1466"/>
<dbReference type="InterPro" id="IPR011759">
    <property type="entry name" value="Cyt_c_oxidase_su2_TM_dom"/>
</dbReference>
<dbReference type="PATRIC" id="fig|608538.5.peg.1495"/>
<keyword evidence="3 13" id="KW-0813">Transport</keyword>
<comment type="catalytic activity">
    <reaction evidence="14">
        <text>4 Fe(II)-[cytochrome c] + O2 + 8 H(+)(in) = 4 Fe(III)-[cytochrome c] + 2 H2O + 4 H(+)(out)</text>
        <dbReference type="Rhea" id="RHEA:11436"/>
        <dbReference type="Rhea" id="RHEA-COMP:10350"/>
        <dbReference type="Rhea" id="RHEA-COMP:14399"/>
        <dbReference type="ChEBI" id="CHEBI:15377"/>
        <dbReference type="ChEBI" id="CHEBI:15378"/>
        <dbReference type="ChEBI" id="CHEBI:15379"/>
        <dbReference type="ChEBI" id="CHEBI:29033"/>
        <dbReference type="ChEBI" id="CHEBI:29034"/>
        <dbReference type="EC" id="7.1.1.9"/>
    </reaction>
</comment>
<sequence length="240" mass="27545">MRFLSLLLILAGSSFAQEVLAYPKVYWENSYKVWLAVAVVIYLVVAIPALYFMLKYRYRAGVHEEGEHIEGNTALEVVWTVIPIIIVLFLATYSFANFVKQRNAPEGAMEIKVVGFMWGWEFEYPNGKKVYAFFNPQSYTVPEEQKAYIPAGKPIKVILTSRDVIHSFFVLPAMVTEDAVPGRLTHLWFQINKPGEYYALCREFCGTWHSHMFAVLKVVPEAEFNAWLSTGTMQQQPVQQ</sequence>
<keyword evidence="6 14" id="KW-0479">Metal-binding</keyword>
<dbReference type="PROSITE" id="PS00078">
    <property type="entry name" value="COX2"/>
    <property type="match status" value="1"/>
</dbReference>
<evidence type="ECO:0000256" key="9">
    <source>
        <dbReference type="ARBA" id="ARBA00022989"/>
    </source>
</evidence>
<feature type="domain" description="Cytochrome oxidase subunit II transmembrane region profile" evidence="18">
    <location>
        <begin position="7"/>
        <end position="105"/>
    </location>
</feature>
<feature type="domain" description="Cytochrome oxidase subunit II copper A binding" evidence="17">
    <location>
        <begin position="106"/>
        <end position="230"/>
    </location>
</feature>
<protein>
    <recommendedName>
        <fullName evidence="14">Cytochrome c oxidase subunit 2</fullName>
        <ecNumber evidence="14">7.1.1.9</ecNumber>
    </recommendedName>
</protein>
<dbReference type="InterPro" id="IPR036257">
    <property type="entry name" value="Cyt_c_oxidase_su2_TM_sf"/>
</dbReference>
<evidence type="ECO:0000256" key="5">
    <source>
        <dbReference type="ARBA" id="ARBA00022692"/>
    </source>
</evidence>
<organism evidence="19 20">
    <name type="scientific">Hydrogenobacter thermophilus (strain DSM 6534 / IAM 12695 / TK-6)</name>
    <dbReference type="NCBI Taxonomy" id="608538"/>
    <lineage>
        <taxon>Bacteria</taxon>
        <taxon>Pseudomonadati</taxon>
        <taxon>Aquificota</taxon>
        <taxon>Aquificia</taxon>
        <taxon>Aquificales</taxon>
        <taxon>Aquificaceae</taxon>
        <taxon>Hydrogenobacter</taxon>
    </lineage>
</organism>
<evidence type="ECO:0000313" key="20">
    <source>
        <dbReference type="Proteomes" id="UP000002574"/>
    </source>
</evidence>
<evidence type="ECO:0000259" key="18">
    <source>
        <dbReference type="PROSITE" id="PS50999"/>
    </source>
</evidence>
<evidence type="ECO:0000256" key="13">
    <source>
        <dbReference type="RuleBase" id="RU000456"/>
    </source>
</evidence>
<dbReference type="GO" id="GO:0042773">
    <property type="term" value="P:ATP synthesis coupled electron transport"/>
    <property type="evidence" value="ECO:0007669"/>
    <property type="project" value="TreeGrafter"/>
</dbReference>
<dbReference type="SUPFAM" id="SSF49503">
    <property type="entry name" value="Cupredoxins"/>
    <property type="match status" value="1"/>
</dbReference>
<dbReference type="NCBIfam" id="TIGR02866">
    <property type="entry name" value="CoxB"/>
    <property type="match status" value="1"/>
</dbReference>
<evidence type="ECO:0000259" key="17">
    <source>
        <dbReference type="PROSITE" id="PS50857"/>
    </source>
</evidence>
<reference evidence="19 20" key="1">
    <citation type="journal article" date="2010" name="J. Bacteriol.">
        <title>Complete genome sequence of the thermophilic, obligately chemolithoautotrophic hydrogen-oxidizing bacterium Hydrogenobacter thermophilus TK-6.</title>
        <authorList>
            <person name="Arai H."/>
            <person name="Kanbe H."/>
            <person name="Ishii M."/>
            <person name="Igarashi Y."/>
        </authorList>
    </citation>
    <scope>NUCLEOTIDE SEQUENCE [LARGE SCALE GENOMIC DNA]</scope>
    <source>
        <strain evidence="20">DSM 6534 / IAM 12695 / TK-6 [Tokyo]</strain>
    </source>
</reference>
<evidence type="ECO:0000256" key="11">
    <source>
        <dbReference type="ARBA" id="ARBA00023136"/>
    </source>
</evidence>
<dbReference type="RefSeq" id="WP_012964108.1">
    <property type="nucleotide sequence ID" value="NC_013799.1"/>
</dbReference>
<feature type="chain" id="PRO_5003042485" description="Cytochrome c oxidase subunit 2" evidence="16">
    <location>
        <begin position="17"/>
        <end position="240"/>
    </location>
</feature>
<feature type="signal peptide" evidence="16">
    <location>
        <begin position="1"/>
        <end position="16"/>
    </location>
</feature>